<evidence type="ECO:0000313" key="11">
    <source>
        <dbReference type="Proteomes" id="UP000268016"/>
    </source>
</evidence>
<protein>
    <submittedName>
        <fullName evidence="10">Peptidase M48 Ste24p</fullName>
    </submittedName>
</protein>
<dbReference type="RefSeq" id="WP_123642199.1">
    <property type="nucleotide sequence ID" value="NZ_ML119084.1"/>
</dbReference>
<keyword evidence="4 6" id="KW-0862">Zinc</keyword>
<organism evidence="10 11">
    <name type="scientific">Histidinibacterium lentulum</name>
    <dbReference type="NCBI Taxonomy" id="2480588"/>
    <lineage>
        <taxon>Bacteria</taxon>
        <taxon>Pseudomonadati</taxon>
        <taxon>Pseudomonadota</taxon>
        <taxon>Alphaproteobacteria</taxon>
        <taxon>Rhodobacterales</taxon>
        <taxon>Paracoccaceae</taxon>
        <taxon>Histidinibacterium</taxon>
    </lineage>
</organism>
<dbReference type="Pfam" id="PF23368">
    <property type="entry name" value="DUF7092"/>
    <property type="match status" value="1"/>
</dbReference>
<comment type="caution">
    <text evidence="10">The sequence shown here is derived from an EMBL/GenBank/DDBJ whole genome shotgun (WGS) entry which is preliminary data.</text>
</comment>
<dbReference type="EMBL" id="RDRB01000004">
    <property type="protein sequence ID" value="ROU02678.1"/>
    <property type="molecule type" value="Genomic_DNA"/>
</dbReference>
<dbReference type="GO" id="GO:0016020">
    <property type="term" value="C:membrane"/>
    <property type="evidence" value="ECO:0007669"/>
    <property type="project" value="TreeGrafter"/>
</dbReference>
<feature type="transmembrane region" description="Helical" evidence="7">
    <location>
        <begin position="259"/>
        <end position="282"/>
    </location>
</feature>
<feature type="transmembrane region" description="Helical" evidence="7">
    <location>
        <begin position="112"/>
        <end position="135"/>
    </location>
</feature>
<dbReference type="InterPro" id="IPR051156">
    <property type="entry name" value="Mito/Outer_Membr_Metalloprot"/>
</dbReference>
<keyword evidence="3 6" id="KW-0378">Hydrolase</keyword>
<evidence type="ECO:0000256" key="1">
    <source>
        <dbReference type="ARBA" id="ARBA00022670"/>
    </source>
</evidence>
<keyword evidence="11" id="KW-1185">Reference proteome</keyword>
<sequence length="378" mass="39790">MSARTRINVGAAPSVFRATAVWLDGESAALRPVELRLDDEGRALVIGATGVRWAYDRLRALPDLAGGDQMVLRSADDPVARVIVSRAEDARVIATRATALARVPRATGLGRISAAAVAAVVSVLLIVFLLVPALADRLAGFLPPEGERALGEATFGQIRTALADEMGMPLALCDAPEGRAALDRIGARLTAVADLPVPLTLEVLDDDMVNAFALPGGYVVFFDGLIREAARPEEVAAVFAHEMGHVAARDPTRIALRSAGSLGVLGLLFGDFAGGALVLLLTNQLIAADYTREAEAAADAYAHDLLLRADLPPDAIATLFERLAAEEGEPSDFEQHFLSHPAIGDRIAAARAAMPDDAAFEPLLTDEEWAALQGICAE</sequence>
<feature type="domain" description="DUF7092" evidence="9">
    <location>
        <begin position="18"/>
        <end position="77"/>
    </location>
</feature>
<dbReference type="InterPro" id="IPR001915">
    <property type="entry name" value="Peptidase_M48"/>
</dbReference>
<gene>
    <name evidence="10" type="ORF">EAT49_10170</name>
</gene>
<keyword evidence="2" id="KW-0479">Metal-binding</keyword>
<evidence type="ECO:0000259" key="9">
    <source>
        <dbReference type="Pfam" id="PF23368"/>
    </source>
</evidence>
<dbReference type="GO" id="GO:0046872">
    <property type="term" value="F:metal ion binding"/>
    <property type="evidence" value="ECO:0007669"/>
    <property type="project" value="UniProtKB-KW"/>
</dbReference>
<keyword evidence="5 6" id="KW-0482">Metalloprotease</keyword>
<dbReference type="Proteomes" id="UP000268016">
    <property type="component" value="Unassembled WGS sequence"/>
</dbReference>
<dbReference type="PANTHER" id="PTHR22726:SF1">
    <property type="entry name" value="METALLOENDOPEPTIDASE OMA1, MITOCHONDRIAL"/>
    <property type="match status" value="1"/>
</dbReference>
<evidence type="ECO:0000256" key="4">
    <source>
        <dbReference type="ARBA" id="ARBA00022833"/>
    </source>
</evidence>
<evidence type="ECO:0000259" key="8">
    <source>
        <dbReference type="Pfam" id="PF01435"/>
    </source>
</evidence>
<evidence type="ECO:0000256" key="7">
    <source>
        <dbReference type="SAM" id="Phobius"/>
    </source>
</evidence>
<dbReference type="Pfam" id="PF01435">
    <property type="entry name" value="Peptidase_M48"/>
    <property type="match status" value="1"/>
</dbReference>
<comment type="similarity">
    <text evidence="6">Belongs to the peptidase M48 family.</text>
</comment>
<accession>A0A3N2R5K1</accession>
<dbReference type="AlphaFoldDB" id="A0A3N2R5K1"/>
<dbReference type="CDD" id="cd07332">
    <property type="entry name" value="M48C_Oma1_like"/>
    <property type="match status" value="1"/>
</dbReference>
<feature type="domain" description="Peptidase M48" evidence="8">
    <location>
        <begin position="180"/>
        <end position="352"/>
    </location>
</feature>
<keyword evidence="7" id="KW-0812">Transmembrane</keyword>
<evidence type="ECO:0000256" key="6">
    <source>
        <dbReference type="RuleBase" id="RU003983"/>
    </source>
</evidence>
<evidence type="ECO:0000256" key="3">
    <source>
        <dbReference type="ARBA" id="ARBA00022801"/>
    </source>
</evidence>
<keyword evidence="7" id="KW-1133">Transmembrane helix</keyword>
<dbReference type="InterPro" id="IPR055518">
    <property type="entry name" value="DUF7092"/>
</dbReference>
<evidence type="ECO:0000313" key="10">
    <source>
        <dbReference type="EMBL" id="ROU02678.1"/>
    </source>
</evidence>
<keyword evidence="7" id="KW-0472">Membrane</keyword>
<dbReference type="PANTHER" id="PTHR22726">
    <property type="entry name" value="METALLOENDOPEPTIDASE OMA1"/>
    <property type="match status" value="1"/>
</dbReference>
<evidence type="ECO:0000256" key="5">
    <source>
        <dbReference type="ARBA" id="ARBA00023049"/>
    </source>
</evidence>
<reference evidence="10 11" key="1">
    <citation type="submission" date="2018-10" db="EMBL/GenBank/DDBJ databases">
        <title>Histidinibacterium lentulum gen. nov., sp. nov., a marine bacterium from the culture broth of Picochlorum sp. 122.</title>
        <authorList>
            <person name="Wang G."/>
        </authorList>
    </citation>
    <scope>NUCLEOTIDE SEQUENCE [LARGE SCALE GENOMIC DNA]</scope>
    <source>
        <strain evidence="10 11">B17</strain>
    </source>
</reference>
<dbReference type="OrthoDB" id="9810445at2"/>
<comment type="cofactor">
    <cofactor evidence="6">
        <name>Zn(2+)</name>
        <dbReference type="ChEBI" id="CHEBI:29105"/>
    </cofactor>
    <text evidence="6">Binds 1 zinc ion per subunit.</text>
</comment>
<name>A0A3N2R5K1_9RHOB</name>
<dbReference type="GO" id="GO:0004222">
    <property type="term" value="F:metalloendopeptidase activity"/>
    <property type="evidence" value="ECO:0007669"/>
    <property type="project" value="InterPro"/>
</dbReference>
<proteinExistence type="inferred from homology"/>
<evidence type="ECO:0000256" key="2">
    <source>
        <dbReference type="ARBA" id="ARBA00022723"/>
    </source>
</evidence>
<dbReference type="GO" id="GO:0051603">
    <property type="term" value="P:proteolysis involved in protein catabolic process"/>
    <property type="evidence" value="ECO:0007669"/>
    <property type="project" value="TreeGrafter"/>
</dbReference>
<dbReference type="Gene3D" id="3.30.2010.10">
    <property type="entry name" value="Metalloproteases ('zincins'), catalytic domain"/>
    <property type="match status" value="1"/>
</dbReference>
<keyword evidence="1 6" id="KW-0645">Protease</keyword>